<dbReference type="Ensembl" id="ENSCLMT00005025222.1">
    <property type="protein sequence ID" value="ENSCLMP00005024113.1"/>
    <property type="gene ID" value="ENSCLMG00005011924.1"/>
</dbReference>
<dbReference type="InterPro" id="IPR013783">
    <property type="entry name" value="Ig-like_fold"/>
</dbReference>
<dbReference type="PANTHER" id="PTHR46484">
    <property type="entry name" value="SI:CH211-171H4.5-RELATED"/>
    <property type="match status" value="1"/>
</dbReference>
<accession>A0A8C2Z9L2</accession>
<dbReference type="Proteomes" id="UP000694565">
    <property type="component" value="Unplaced"/>
</dbReference>
<dbReference type="Gene3D" id="2.60.40.10">
    <property type="entry name" value="Immunoglobulins"/>
    <property type="match status" value="2"/>
</dbReference>
<dbReference type="InterPro" id="IPR007110">
    <property type="entry name" value="Ig-like_dom"/>
</dbReference>
<dbReference type="AlphaFoldDB" id="A0A8C2Z9L2"/>
<evidence type="ECO:0000259" key="1">
    <source>
        <dbReference type="PROSITE" id="PS50835"/>
    </source>
</evidence>
<evidence type="ECO:0000313" key="2">
    <source>
        <dbReference type="Ensembl" id="ENSCLMP00005024113.1"/>
    </source>
</evidence>
<reference evidence="2" key="1">
    <citation type="submission" date="2025-08" db="UniProtKB">
        <authorList>
            <consortium name="Ensembl"/>
        </authorList>
    </citation>
    <scope>IDENTIFICATION</scope>
</reference>
<proteinExistence type="predicted"/>
<protein>
    <recommendedName>
        <fullName evidence="1">Ig-like domain-containing protein</fullName>
    </recommendedName>
</protein>
<name>A0A8C2Z9L2_CYCLU</name>
<organism evidence="2 3">
    <name type="scientific">Cyclopterus lumpus</name>
    <name type="common">Lumpsucker</name>
    <dbReference type="NCBI Taxonomy" id="8103"/>
    <lineage>
        <taxon>Eukaryota</taxon>
        <taxon>Metazoa</taxon>
        <taxon>Chordata</taxon>
        <taxon>Craniata</taxon>
        <taxon>Vertebrata</taxon>
        <taxon>Euteleostomi</taxon>
        <taxon>Actinopterygii</taxon>
        <taxon>Neopterygii</taxon>
        <taxon>Teleostei</taxon>
        <taxon>Neoteleostei</taxon>
        <taxon>Acanthomorphata</taxon>
        <taxon>Eupercaria</taxon>
        <taxon>Perciformes</taxon>
        <taxon>Cottioidei</taxon>
        <taxon>Cottales</taxon>
        <taxon>Cyclopteridae</taxon>
        <taxon>Cyclopterus</taxon>
    </lineage>
</organism>
<reference evidence="2" key="2">
    <citation type="submission" date="2025-09" db="UniProtKB">
        <authorList>
            <consortium name="Ensembl"/>
        </authorList>
    </citation>
    <scope>IDENTIFICATION</scope>
</reference>
<dbReference type="PANTHER" id="PTHR46484:SF7">
    <property type="entry name" value="MYELIN-ASSOCIATED GLYCOPROTEIN-LIKE-RELATED"/>
    <property type="match status" value="1"/>
</dbReference>
<dbReference type="InterPro" id="IPR036179">
    <property type="entry name" value="Ig-like_dom_sf"/>
</dbReference>
<dbReference type="SUPFAM" id="SSF48726">
    <property type="entry name" value="Immunoglobulin"/>
    <property type="match status" value="2"/>
</dbReference>
<dbReference type="SMART" id="SM00409">
    <property type="entry name" value="IG"/>
    <property type="match status" value="2"/>
</dbReference>
<dbReference type="InterPro" id="IPR003599">
    <property type="entry name" value="Ig_sub"/>
</dbReference>
<sequence>MHFDTYSFWFDFEPIGQSWNISVPRYIPTTLGSNVTIGCTFTVPPKSRTESVQVYWKKPERSKFNTFDKDPNAYVFHPNDTFVLEKYRGKTKLIGNKNLAARNCSMLLDGVRNTDVGPFYFRIEMPHYTSYSYTMNPVHIDVLRKPTPPSLSAEVKAKVTAYCSVTHPCPTNAPEFSWSQSGTASRRSKKLNTWQWKTISTLTFRLRPTTSNQTLNCTVRYRGGKQATSLFPYDLLCFIKIKYQIN</sequence>
<dbReference type="PROSITE" id="PS50835">
    <property type="entry name" value="IG_LIKE"/>
    <property type="match status" value="1"/>
</dbReference>
<dbReference type="GeneTree" id="ENSGT01030000234968"/>
<feature type="domain" description="Ig-like" evidence="1">
    <location>
        <begin position="126"/>
        <end position="231"/>
    </location>
</feature>
<evidence type="ECO:0000313" key="3">
    <source>
        <dbReference type="Proteomes" id="UP000694565"/>
    </source>
</evidence>
<keyword evidence="3" id="KW-1185">Reference proteome</keyword>